<dbReference type="NCBIfam" id="NF003807">
    <property type="entry name" value="PRK05395.1-4"/>
    <property type="match status" value="1"/>
</dbReference>
<dbReference type="Proteomes" id="UP000824261">
    <property type="component" value="Unassembled WGS sequence"/>
</dbReference>
<dbReference type="PIRSF" id="PIRSF001399">
    <property type="entry name" value="DHquinase_II"/>
    <property type="match status" value="1"/>
</dbReference>
<comment type="similarity">
    <text evidence="3 7">Belongs to the type-II 3-dehydroquinase family.</text>
</comment>
<gene>
    <name evidence="7" type="primary">aroQ</name>
    <name evidence="11" type="ORF">IAA69_02180</name>
</gene>
<accession>A0A9D0ZZA4</accession>
<feature type="binding site" evidence="7 9">
    <location>
        <position position="119"/>
    </location>
    <ligand>
        <name>substrate</name>
    </ligand>
</feature>
<dbReference type="GO" id="GO:0003855">
    <property type="term" value="F:3-dehydroquinate dehydratase activity"/>
    <property type="evidence" value="ECO:0007669"/>
    <property type="project" value="UniProtKB-UniRule"/>
</dbReference>
<evidence type="ECO:0000256" key="8">
    <source>
        <dbReference type="PIRSR" id="PIRSR001399-1"/>
    </source>
</evidence>
<dbReference type="SUPFAM" id="SSF52304">
    <property type="entry name" value="Type II 3-dehydroquinate dehydratase"/>
    <property type="match status" value="1"/>
</dbReference>
<evidence type="ECO:0000313" key="11">
    <source>
        <dbReference type="EMBL" id="HIR01062.1"/>
    </source>
</evidence>
<dbReference type="AlphaFoldDB" id="A0A9D0ZZA4"/>
<dbReference type="InterPro" id="IPR001874">
    <property type="entry name" value="DHquinase_II"/>
</dbReference>
<feature type="binding site" evidence="7 9">
    <location>
        <position position="80"/>
    </location>
    <ligand>
        <name>substrate</name>
    </ligand>
</feature>
<comment type="subunit">
    <text evidence="4 7">Homododecamer.</text>
</comment>
<dbReference type="Pfam" id="PF01220">
    <property type="entry name" value="DHquinase_II"/>
    <property type="match status" value="1"/>
</dbReference>
<dbReference type="HAMAP" id="MF_00169">
    <property type="entry name" value="AroQ"/>
    <property type="match status" value="1"/>
</dbReference>
<comment type="pathway">
    <text evidence="2 7">Metabolic intermediate biosynthesis; chorismate biosynthesis; chorismate from D-erythrose 4-phosphate and phosphoenolpyruvate: step 3/7.</text>
</comment>
<evidence type="ECO:0000256" key="5">
    <source>
        <dbReference type="ARBA" id="ARBA00012060"/>
    </source>
</evidence>
<evidence type="ECO:0000313" key="12">
    <source>
        <dbReference type="Proteomes" id="UP000824261"/>
    </source>
</evidence>
<dbReference type="GO" id="GO:0009423">
    <property type="term" value="P:chorismate biosynthetic process"/>
    <property type="evidence" value="ECO:0007669"/>
    <property type="project" value="UniProtKB-UniRule"/>
</dbReference>
<comment type="caution">
    <text evidence="11">The sequence shown here is derived from an EMBL/GenBank/DDBJ whole genome shotgun (WGS) entry which is preliminary data.</text>
</comment>
<sequence>MRKLSIVNGPNTNFFGIRNKEQYGSVTYESMMEEAVAYGEQRGFAVEVFQSNGEGPLIDYLQKLYHEAQAAGSAIPVVINPGAFTHYSIALMDALESVHDLVPAVEVHLSNVHAREEFRHVSWTARECIGQIAGFGKEGYKLAIDAFKALEAEGRI</sequence>
<feature type="active site" description="Proton donor" evidence="7 8">
    <location>
        <position position="108"/>
    </location>
</feature>
<comment type="catalytic activity">
    <reaction evidence="1 7">
        <text>3-dehydroquinate = 3-dehydroshikimate + H2O</text>
        <dbReference type="Rhea" id="RHEA:21096"/>
        <dbReference type="ChEBI" id="CHEBI:15377"/>
        <dbReference type="ChEBI" id="CHEBI:16630"/>
        <dbReference type="ChEBI" id="CHEBI:32364"/>
        <dbReference type="EC" id="4.2.1.10"/>
    </reaction>
</comment>
<dbReference type="EMBL" id="DVGB01000027">
    <property type="protein sequence ID" value="HIR01062.1"/>
    <property type="molecule type" value="Genomic_DNA"/>
</dbReference>
<feature type="active site" description="Proton acceptor" evidence="7 8">
    <location>
        <position position="23"/>
    </location>
</feature>
<dbReference type="InterPro" id="IPR036441">
    <property type="entry name" value="DHquinase_II_sf"/>
</dbReference>
<dbReference type="GO" id="GO:0019631">
    <property type="term" value="P:quinate catabolic process"/>
    <property type="evidence" value="ECO:0007669"/>
    <property type="project" value="TreeGrafter"/>
</dbReference>
<feature type="binding site" evidence="7 9">
    <location>
        <begin position="109"/>
        <end position="110"/>
    </location>
    <ligand>
        <name>substrate</name>
    </ligand>
</feature>
<evidence type="ECO:0000256" key="10">
    <source>
        <dbReference type="PIRSR" id="PIRSR001399-3"/>
    </source>
</evidence>
<dbReference type="GO" id="GO:0008652">
    <property type="term" value="P:amino acid biosynthetic process"/>
    <property type="evidence" value="ECO:0007669"/>
    <property type="project" value="UniProtKB-KW"/>
</dbReference>
<evidence type="ECO:0000256" key="7">
    <source>
        <dbReference type="HAMAP-Rule" id="MF_00169"/>
    </source>
</evidence>
<organism evidence="11 12">
    <name type="scientific">Candidatus Aveggerthella stercoripullorum</name>
    <dbReference type="NCBI Taxonomy" id="2840688"/>
    <lineage>
        <taxon>Bacteria</taxon>
        <taxon>Bacillati</taxon>
        <taxon>Actinomycetota</taxon>
        <taxon>Coriobacteriia</taxon>
        <taxon>Eggerthellales</taxon>
        <taxon>Eggerthellaceae</taxon>
        <taxon>Eggerthellaceae incertae sedis</taxon>
        <taxon>Candidatus Aveggerthella</taxon>
    </lineage>
</organism>
<reference evidence="11" key="2">
    <citation type="journal article" date="2021" name="PeerJ">
        <title>Extensive microbial diversity within the chicken gut microbiome revealed by metagenomics and culture.</title>
        <authorList>
            <person name="Gilroy R."/>
            <person name="Ravi A."/>
            <person name="Getino M."/>
            <person name="Pursley I."/>
            <person name="Horton D.L."/>
            <person name="Alikhan N.F."/>
            <person name="Baker D."/>
            <person name="Gharbi K."/>
            <person name="Hall N."/>
            <person name="Watson M."/>
            <person name="Adriaenssens E.M."/>
            <person name="Foster-Nyarko E."/>
            <person name="Jarju S."/>
            <person name="Secka A."/>
            <person name="Antonio M."/>
            <person name="Oren A."/>
            <person name="Chaudhuri R.R."/>
            <person name="La Ragione R."/>
            <person name="Hildebrand F."/>
            <person name="Pallen M.J."/>
        </authorList>
    </citation>
    <scope>NUCLEOTIDE SEQUENCE</scope>
    <source>
        <strain evidence="11">ChiGjej1B1-2707</strain>
    </source>
</reference>
<dbReference type="CDD" id="cd00466">
    <property type="entry name" value="DHQase_II"/>
    <property type="match status" value="1"/>
</dbReference>
<keyword evidence="7" id="KW-0057">Aromatic amino acid biosynthesis</keyword>
<evidence type="ECO:0000256" key="4">
    <source>
        <dbReference type="ARBA" id="ARBA00011193"/>
    </source>
</evidence>
<keyword evidence="7" id="KW-0028">Amino-acid biosynthesis</keyword>
<feature type="site" description="Transition state stabilizer" evidence="7 10">
    <location>
        <position position="18"/>
    </location>
</feature>
<keyword evidence="6 7" id="KW-0456">Lyase</keyword>
<protein>
    <recommendedName>
        <fullName evidence="5 7">3-dehydroquinate dehydratase</fullName>
        <shortName evidence="7">3-dehydroquinase</shortName>
        <ecNumber evidence="5 7">4.2.1.10</ecNumber>
    </recommendedName>
    <alternativeName>
        <fullName evidence="7">Type II DHQase</fullName>
    </alternativeName>
</protein>
<feature type="binding site" evidence="7 9">
    <location>
        <position position="86"/>
    </location>
    <ligand>
        <name>substrate</name>
    </ligand>
</feature>
<evidence type="ECO:0000256" key="6">
    <source>
        <dbReference type="ARBA" id="ARBA00023239"/>
    </source>
</evidence>
<dbReference type="EC" id="4.2.1.10" evidence="5 7"/>
<evidence type="ECO:0000256" key="9">
    <source>
        <dbReference type="PIRSR" id="PIRSR001399-2"/>
    </source>
</evidence>
<comment type="function">
    <text evidence="7">Catalyzes a trans-dehydration via an enolate intermediate.</text>
</comment>
<evidence type="ECO:0000256" key="1">
    <source>
        <dbReference type="ARBA" id="ARBA00001864"/>
    </source>
</evidence>
<proteinExistence type="inferred from homology"/>
<dbReference type="Gene3D" id="3.40.50.9100">
    <property type="entry name" value="Dehydroquinase, class II"/>
    <property type="match status" value="1"/>
</dbReference>
<dbReference type="GO" id="GO:0009073">
    <property type="term" value="P:aromatic amino acid family biosynthetic process"/>
    <property type="evidence" value="ECO:0007669"/>
    <property type="project" value="UniProtKB-KW"/>
</dbReference>
<reference evidence="11" key="1">
    <citation type="submission" date="2020-10" db="EMBL/GenBank/DDBJ databases">
        <authorList>
            <person name="Gilroy R."/>
        </authorList>
    </citation>
    <scope>NUCLEOTIDE SEQUENCE</scope>
    <source>
        <strain evidence="11">ChiGjej1B1-2707</strain>
    </source>
</reference>
<name>A0A9D0ZZA4_9ACTN</name>
<dbReference type="PANTHER" id="PTHR21272">
    <property type="entry name" value="CATABOLIC 3-DEHYDROQUINASE"/>
    <property type="match status" value="1"/>
</dbReference>
<dbReference type="NCBIfam" id="NF003805">
    <property type="entry name" value="PRK05395.1-2"/>
    <property type="match status" value="1"/>
</dbReference>
<evidence type="ECO:0000256" key="3">
    <source>
        <dbReference type="ARBA" id="ARBA00011037"/>
    </source>
</evidence>
<evidence type="ECO:0000256" key="2">
    <source>
        <dbReference type="ARBA" id="ARBA00004902"/>
    </source>
</evidence>
<dbReference type="PANTHER" id="PTHR21272:SF3">
    <property type="entry name" value="CATABOLIC 3-DEHYDROQUINASE"/>
    <property type="match status" value="1"/>
</dbReference>
<feature type="binding site" evidence="7 9">
    <location>
        <position position="93"/>
    </location>
    <ligand>
        <name>substrate</name>
    </ligand>
</feature>